<dbReference type="AlphaFoldDB" id="A0A640TWC0"/>
<dbReference type="EMBL" id="BLIP01000003">
    <property type="protein sequence ID" value="GFE27122.1"/>
    <property type="molecule type" value="Genomic_DNA"/>
</dbReference>
<evidence type="ECO:0000313" key="2">
    <source>
        <dbReference type="Proteomes" id="UP000429552"/>
    </source>
</evidence>
<dbReference type="Proteomes" id="UP000429552">
    <property type="component" value="Unassembled WGS sequence"/>
</dbReference>
<reference evidence="1 2" key="1">
    <citation type="submission" date="2019-12" db="EMBL/GenBank/DDBJ databases">
        <title>Whole genome shotgun sequence of Streptomyces libani subsp. libani NBRC 13452.</title>
        <authorList>
            <person name="Ichikawa N."/>
            <person name="Kimura A."/>
            <person name="Kitahashi Y."/>
            <person name="Komaki H."/>
            <person name="Tamura T."/>
        </authorList>
    </citation>
    <scope>NUCLEOTIDE SEQUENCE [LARGE SCALE GENOMIC DNA]</scope>
    <source>
        <strain evidence="1 2">NBRC 13452</strain>
    </source>
</reference>
<evidence type="ECO:0000313" key="1">
    <source>
        <dbReference type="EMBL" id="GFE27122.1"/>
    </source>
</evidence>
<protein>
    <submittedName>
        <fullName evidence="1">Uncharacterized protein</fullName>
    </submittedName>
</protein>
<sequence>MWEWTHAGSEGGTDGRRSLLVRKLRHRRSAGPGRDCGPWAGARGTALSVSAPSIAHMSPTPSAPTGVPVPASEANESIRRFVRARRGLAWSAQDMAEYAVLLEIWTLAVRSEVVEAA</sequence>
<comment type="caution">
    <text evidence="1">The sequence shown here is derived from an EMBL/GenBank/DDBJ whole genome shotgun (WGS) entry which is preliminary data.</text>
</comment>
<gene>
    <name evidence="1" type="ORF">Sliba_75750</name>
</gene>
<proteinExistence type="predicted"/>
<organism evidence="1 2">
    <name type="scientific">Streptomyces nigrescens</name>
    <dbReference type="NCBI Taxonomy" id="1920"/>
    <lineage>
        <taxon>Bacteria</taxon>
        <taxon>Bacillati</taxon>
        <taxon>Actinomycetota</taxon>
        <taxon>Actinomycetes</taxon>
        <taxon>Kitasatosporales</taxon>
        <taxon>Streptomycetaceae</taxon>
        <taxon>Streptomyces</taxon>
    </lineage>
</organism>
<accession>A0A640TWC0</accession>
<name>A0A640TWC0_STRNI</name>